<sequence length="68" mass="7710">MALLTGICSISCNRKKAESQSFSKPKNAMVLRFKAASQWRCRDVDSSGFQRPLDKRFLRQWTTVSVAA</sequence>
<proteinExistence type="predicted"/>
<dbReference type="AlphaFoldDB" id="A0A5K7ZM58"/>
<dbReference type="KEGG" id="dov:DSCO28_13590"/>
<evidence type="ECO:0000313" key="2">
    <source>
        <dbReference type="EMBL" id="BBO81177.1"/>
    </source>
</evidence>
<evidence type="ECO:0000313" key="3">
    <source>
        <dbReference type="Proteomes" id="UP000425960"/>
    </source>
</evidence>
<dbReference type="Proteomes" id="UP000425960">
    <property type="component" value="Chromosome"/>
</dbReference>
<dbReference type="KEGG" id="dov:DSCO28_17430"/>
<gene>
    <name evidence="1" type="ORF">DSCO28_13590</name>
    <name evidence="2" type="ORF">DSCO28_17430</name>
</gene>
<name>A0A5K7ZM58_9BACT</name>
<reference evidence="2 3" key="1">
    <citation type="submission" date="2019-11" db="EMBL/GenBank/DDBJ databases">
        <title>Comparative genomics of hydrocarbon-degrading Desulfosarcina strains.</title>
        <authorList>
            <person name="Watanabe M."/>
            <person name="Kojima H."/>
            <person name="Fukui M."/>
        </authorList>
    </citation>
    <scope>NUCLEOTIDE SEQUENCE [LARGE SCALE GENOMIC DNA]</scope>
    <source>
        <strain evidence="2 3">28bB2T</strain>
    </source>
</reference>
<accession>A0A5K7ZM58</accession>
<dbReference type="EMBL" id="AP021876">
    <property type="protein sequence ID" value="BBO80793.1"/>
    <property type="molecule type" value="Genomic_DNA"/>
</dbReference>
<dbReference type="EMBL" id="AP021876">
    <property type="protein sequence ID" value="BBO81177.1"/>
    <property type="molecule type" value="Genomic_DNA"/>
</dbReference>
<organism evidence="2 3">
    <name type="scientific">Desulfosarcina ovata subsp. sediminis</name>
    <dbReference type="NCBI Taxonomy" id="885957"/>
    <lineage>
        <taxon>Bacteria</taxon>
        <taxon>Pseudomonadati</taxon>
        <taxon>Thermodesulfobacteriota</taxon>
        <taxon>Desulfobacteria</taxon>
        <taxon>Desulfobacterales</taxon>
        <taxon>Desulfosarcinaceae</taxon>
        <taxon>Desulfosarcina</taxon>
    </lineage>
</organism>
<evidence type="ECO:0000313" key="1">
    <source>
        <dbReference type="EMBL" id="BBO80793.1"/>
    </source>
</evidence>
<protein>
    <submittedName>
        <fullName evidence="2">Uncharacterized protein</fullName>
    </submittedName>
</protein>